<dbReference type="PANTHER" id="PTHR30304">
    <property type="entry name" value="D-TAGATOSE-1,6-BISPHOSPHATE ALDOLASE"/>
    <property type="match status" value="1"/>
</dbReference>
<dbReference type="InterPro" id="IPR050246">
    <property type="entry name" value="Class_II_FBP_aldolase"/>
</dbReference>
<comment type="pathway">
    <text evidence="3">Carbohydrate degradation; glycolysis; D-glyceraldehyde 3-phosphate and glycerone phosphate from D-glucose: step 4/4.</text>
</comment>
<evidence type="ECO:0000313" key="15">
    <source>
        <dbReference type="EMBL" id="AFJ25492.1"/>
    </source>
</evidence>
<dbReference type="InterPro" id="IPR000771">
    <property type="entry name" value="FBA_II"/>
</dbReference>
<reference evidence="15 16" key="1">
    <citation type="journal article" date="2012" name="PLoS ONE">
        <title>Complete Genome and Transcriptomes of Streptococcus parasanguinis FW213: Phylogenic Relations and Potential Virulence Mechanisms.</title>
        <authorList>
            <person name="Geng J."/>
            <person name="Chiu C.H."/>
            <person name="Tang P."/>
            <person name="Chen Y."/>
            <person name="Shieh H.R."/>
            <person name="Hu S."/>
            <person name="Chen Y.Y."/>
        </authorList>
    </citation>
    <scope>NUCLEOTIDE SEQUENCE [LARGE SCALE GENOMIC DNA]</scope>
    <source>
        <strain evidence="15 16">FW213</strain>
    </source>
</reference>
<dbReference type="PATRIC" id="fig|1114965.3.peg.465"/>
<feature type="binding site" evidence="14">
    <location>
        <position position="222"/>
    </location>
    <ligand>
        <name>Zn(2+)</name>
        <dbReference type="ChEBI" id="CHEBI:29105"/>
        <label>1</label>
        <note>catalytic</note>
    </ligand>
</feature>
<keyword evidence="10" id="KW-0456">Lyase</keyword>
<dbReference type="CDD" id="cd00947">
    <property type="entry name" value="TBP_aldolase_IIB"/>
    <property type="match status" value="1"/>
</dbReference>
<dbReference type="InterPro" id="IPR011289">
    <property type="entry name" value="Fruc_bis_ald_class-2"/>
</dbReference>
<sequence>MGSIPQKFIGGLLHMAIVSAEKFVQAARDNGYAVGGFNTNNLEWTQAILRAAEAKKAPVLIQTSMGAAKYMGGYKVCKALIENLVESMGITVPVAIHLDHGHYDDALECIEAGYTSIMFDGSHLPVEENLKLAKDVVEKAHAKGISVEAEVGTIGGEEDGIIGDGELAPIEDAKAMVATGIDFLAAGIGNIHGPYPANWKGLHLDHLQKLTEAVPGFPIVLHGGSGIPDDQIQAAIKLGVAKVNVNTECQIAFANATRQFVREYDANEAEYDKKKLFDPRKFLKPGFEAITAAVEERIDVFGSEGKA</sequence>
<dbReference type="GO" id="GO:0030388">
    <property type="term" value="P:fructose 1,6-bisphosphate metabolic process"/>
    <property type="evidence" value="ECO:0007669"/>
    <property type="project" value="InterPro"/>
</dbReference>
<comment type="function">
    <text evidence="2">Catalyzes the aldol condensation of dihydroxyacetone phosphate (DHAP or glycerone-phosphate) with glyceraldehyde 3-phosphate (G3P) to form fructose 1,6-bisphosphate (FBP) in gluconeogenesis and the reverse reaction in glycolysis.</text>
</comment>
<dbReference type="AlphaFoldDB" id="I1ZKB8"/>
<dbReference type="PIRSF" id="PIRSF001359">
    <property type="entry name" value="F_bP_aldolase_II"/>
    <property type="match status" value="1"/>
</dbReference>
<dbReference type="SUPFAM" id="SSF51569">
    <property type="entry name" value="Aldolase"/>
    <property type="match status" value="1"/>
</dbReference>
<dbReference type="Pfam" id="PF01116">
    <property type="entry name" value="F_bP_aldolase"/>
    <property type="match status" value="1"/>
</dbReference>
<dbReference type="InterPro" id="IPR013785">
    <property type="entry name" value="Aldolase_TIM"/>
</dbReference>
<feature type="binding site" evidence="14">
    <location>
        <position position="192"/>
    </location>
    <ligand>
        <name>Zn(2+)</name>
        <dbReference type="ChEBI" id="CHEBI:29105"/>
        <label>1</label>
        <note>catalytic</note>
    </ligand>
</feature>
<feature type="binding site" evidence="14">
    <location>
        <position position="150"/>
    </location>
    <ligand>
        <name>Zn(2+)</name>
        <dbReference type="ChEBI" id="CHEBI:29105"/>
        <label>2</label>
    </ligand>
</feature>
<proteinExistence type="inferred from homology"/>
<feature type="binding site" evidence="13">
    <location>
        <begin position="244"/>
        <end position="247"/>
    </location>
    <ligand>
        <name>dihydroxyacetone phosphate</name>
        <dbReference type="ChEBI" id="CHEBI:57642"/>
    </ligand>
</feature>
<dbReference type="Gene3D" id="3.20.20.70">
    <property type="entry name" value="Aldolase class I"/>
    <property type="match status" value="1"/>
</dbReference>
<feature type="binding site" evidence="13">
    <location>
        <position position="193"/>
    </location>
    <ligand>
        <name>dihydroxyacetone phosphate</name>
        <dbReference type="ChEBI" id="CHEBI:57642"/>
    </ligand>
</feature>
<dbReference type="NCBIfam" id="NF005590">
    <property type="entry name" value="PRK07315.1"/>
    <property type="match status" value="1"/>
</dbReference>
<evidence type="ECO:0000256" key="12">
    <source>
        <dbReference type="PIRSR" id="PIRSR001359-1"/>
    </source>
</evidence>
<comment type="cofactor">
    <cofactor evidence="14">
        <name>Zn(2+)</name>
        <dbReference type="ChEBI" id="CHEBI:29105"/>
    </cofactor>
    <text evidence="14">Binds 2 Zn(2+) ions per subunit. One is catalytic and the other provides a structural contribution.</text>
</comment>
<evidence type="ECO:0000256" key="8">
    <source>
        <dbReference type="ARBA" id="ARBA00022833"/>
    </source>
</evidence>
<keyword evidence="8 14" id="KW-0862">Zinc</keyword>
<evidence type="ECO:0000256" key="4">
    <source>
        <dbReference type="ARBA" id="ARBA00005812"/>
    </source>
</evidence>
<dbReference type="GO" id="GO:0006096">
    <property type="term" value="P:glycolytic process"/>
    <property type="evidence" value="ECO:0007669"/>
    <property type="project" value="UniProtKB-KW"/>
</dbReference>
<keyword evidence="7 14" id="KW-0479">Metal-binding</keyword>
<dbReference type="GO" id="GO:0004332">
    <property type="term" value="F:fructose-bisphosphate aldolase activity"/>
    <property type="evidence" value="ECO:0007669"/>
    <property type="project" value="UniProtKB-EC"/>
</dbReference>
<evidence type="ECO:0000256" key="5">
    <source>
        <dbReference type="ARBA" id="ARBA00013068"/>
    </source>
</evidence>
<evidence type="ECO:0000256" key="3">
    <source>
        <dbReference type="ARBA" id="ARBA00004714"/>
    </source>
</evidence>
<feature type="binding site" evidence="13">
    <location>
        <begin position="223"/>
        <end position="225"/>
    </location>
    <ligand>
        <name>dihydroxyacetone phosphate</name>
        <dbReference type="ChEBI" id="CHEBI:57642"/>
    </ligand>
</feature>
<protein>
    <recommendedName>
        <fullName evidence="6">Fructose-bisphosphate aldolase</fullName>
        <ecNumber evidence="5">4.1.2.13</ecNumber>
    </recommendedName>
    <alternativeName>
        <fullName evidence="11">Fructose-1,6-bisphosphate aldolase</fullName>
    </alternativeName>
</protein>
<dbReference type="NCBIfam" id="TIGR01859">
    <property type="entry name" value="fruc_bis_ald"/>
    <property type="match status" value="1"/>
</dbReference>
<gene>
    <name evidence="15" type="primary">fbaA</name>
    <name evidence="15" type="ORF">Spaf_0481</name>
</gene>
<feature type="active site" description="Proton donor" evidence="12">
    <location>
        <position position="99"/>
    </location>
</feature>
<evidence type="ECO:0000256" key="13">
    <source>
        <dbReference type="PIRSR" id="PIRSR001359-2"/>
    </source>
</evidence>
<keyword evidence="9" id="KW-0324">Glycolysis</keyword>
<feature type="binding site" evidence="14">
    <location>
        <position position="100"/>
    </location>
    <ligand>
        <name>Zn(2+)</name>
        <dbReference type="ChEBI" id="CHEBI:29105"/>
        <label>1</label>
        <note>catalytic</note>
    </ligand>
</feature>
<evidence type="ECO:0000256" key="11">
    <source>
        <dbReference type="ARBA" id="ARBA00031804"/>
    </source>
</evidence>
<dbReference type="NCBIfam" id="TIGR00167">
    <property type="entry name" value="cbbA"/>
    <property type="match status" value="1"/>
</dbReference>
<dbReference type="Proteomes" id="UP000002865">
    <property type="component" value="Chromosome"/>
</dbReference>
<dbReference type="PaxDb" id="1114965-Spaf_0481"/>
<evidence type="ECO:0000256" key="1">
    <source>
        <dbReference type="ARBA" id="ARBA00000441"/>
    </source>
</evidence>
<dbReference type="KEGG" id="scf:Spaf_0481"/>
<dbReference type="HOGENOM" id="CLU_040088_0_1_9"/>
<evidence type="ECO:0000313" key="16">
    <source>
        <dbReference type="Proteomes" id="UP000002865"/>
    </source>
</evidence>
<organism evidence="15 16">
    <name type="scientific">Streptococcus parasanguinis FW213</name>
    <dbReference type="NCBI Taxonomy" id="1114965"/>
    <lineage>
        <taxon>Bacteria</taxon>
        <taxon>Bacillati</taxon>
        <taxon>Bacillota</taxon>
        <taxon>Bacilli</taxon>
        <taxon>Lactobacillales</taxon>
        <taxon>Streptococcaceae</taxon>
        <taxon>Streptococcus</taxon>
    </lineage>
</organism>
<dbReference type="EMBL" id="CP003122">
    <property type="protein sequence ID" value="AFJ25492.1"/>
    <property type="molecule type" value="Genomic_DNA"/>
</dbReference>
<evidence type="ECO:0000256" key="10">
    <source>
        <dbReference type="ARBA" id="ARBA00023239"/>
    </source>
</evidence>
<evidence type="ECO:0000256" key="2">
    <source>
        <dbReference type="ARBA" id="ARBA00002181"/>
    </source>
</evidence>
<dbReference type="FunFam" id="3.20.20.70:FF:000111">
    <property type="entry name" value="Fructose-1,6-bisphosphate aldolase"/>
    <property type="match status" value="1"/>
</dbReference>
<name>I1ZKB8_STRPA</name>
<evidence type="ECO:0000256" key="6">
    <source>
        <dbReference type="ARBA" id="ARBA00013779"/>
    </source>
</evidence>
<dbReference type="eggNOG" id="COG0191">
    <property type="taxonomic scope" value="Bacteria"/>
</dbReference>
<dbReference type="GO" id="GO:0008270">
    <property type="term" value="F:zinc ion binding"/>
    <property type="evidence" value="ECO:0007669"/>
    <property type="project" value="InterPro"/>
</dbReference>
<evidence type="ECO:0000256" key="14">
    <source>
        <dbReference type="PIRSR" id="PIRSR001359-3"/>
    </source>
</evidence>
<dbReference type="EC" id="4.1.2.13" evidence="5"/>
<dbReference type="PROSITE" id="PS00806">
    <property type="entry name" value="ALDOLASE_CLASS_II_2"/>
    <property type="match status" value="1"/>
</dbReference>
<evidence type="ECO:0000256" key="9">
    <source>
        <dbReference type="ARBA" id="ARBA00023152"/>
    </source>
</evidence>
<comment type="catalytic activity">
    <reaction evidence="1">
        <text>beta-D-fructose 1,6-bisphosphate = D-glyceraldehyde 3-phosphate + dihydroxyacetone phosphate</text>
        <dbReference type="Rhea" id="RHEA:14729"/>
        <dbReference type="ChEBI" id="CHEBI:32966"/>
        <dbReference type="ChEBI" id="CHEBI:57642"/>
        <dbReference type="ChEBI" id="CHEBI:59776"/>
        <dbReference type="EC" id="4.1.2.13"/>
    </reaction>
</comment>
<dbReference type="PROSITE" id="PS00602">
    <property type="entry name" value="ALDOLASE_CLASS_II_1"/>
    <property type="match status" value="1"/>
</dbReference>
<accession>I1ZKB8</accession>
<comment type="similarity">
    <text evidence="4">Belongs to the class II fructose-bisphosphate aldolase family.</text>
</comment>
<dbReference type="PANTHER" id="PTHR30304:SF0">
    <property type="entry name" value="D-TAGATOSE-1,6-BISPHOSPHATE ALDOLASE SUBUNIT GATY-RELATED"/>
    <property type="match status" value="1"/>
</dbReference>
<feature type="binding site" evidence="14">
    <location>
        <position position="120"/>
    </location>
    <ligand>
        <name>Zn(2+)</name>
        <dbReference type="ChEBI" id="CHEBI:29105"/>
        <label>2</label>
    </ligand>
</feature>
<evidence type="ECO:0000256" key="7">
    <source>
        <dbReference type="ARBA" id="ARBA00022723"/>
    </source>
</evidence>
<dbReference type="STRING" id="1114965.Spaf_0481"/>